<accession>A0A7S0H2G3</accession>
<dbReference type="InterPro" id="IPR003742">
    <property type="entry name" value="RlmH-like"/>
</dbReference>
<keyword evidence="5" id="KW-0732">Signal</keyword>
<dbReference type="CDD" id="cd18081">
    <property type="entry name" value="RlmH-like"/>
    <property type="match status" value="1"/>
</dbReference>
<dbReference type="Pfam" id="PF02590">
    <property type="entry name" value="SPOUT_MTase"/>
    <property type="match status" value="1"/>
</dbReference>
<feature type="chain" id="PRO_5030772671" description="Ribosomal RNA large subunit methyltransferase H" evidence="5">
    <location>
        <begin position="22"/>
        <end position="246"/>
    </location>
</feature>
<dbReference type="GO" id="GO:0008168">
    <property type="term" value="F:methyltransferase activity"/>
    <property type="evidence" value="ECO:0007669"/>
    <property type="project" value="UniProtKB-KW"/>
</dbReference>
<dbReference type="PANTHER" id="PTHR33603:SF1">
    <property type="entry name" value="RIBOSOMAL RNA LARGE SUBUNIT METHYLTRANSFERASE H"/>
    <property type="match status" value="1"/>
</dbReference>
<name>A0A7S0H2G3_9EUKA</name>
<dbReference type="PANTHER" id="PTHR33603">
    <property type="entry name" value="METHYLTRANSFERASE"/>
    <property type="match status" value="1"/>
</dbReference>
<gene>
    <name evidence="6" type="ORF">LAMO00422_LOCUS20357</name>
</gene>
<dbReference type="Gene3D" id="3.40.1280.10">
    <property type="match status" value="1"/>
</dbReference>
<dbReference type="AlphaFoldDB" id="A0A7S0H2G3"/>
<evidence type="ECO:0000256" key="1">
    <source>
        <dbReference type="ARBA" id="ARBA00022603"/>
    </source>
</evidence>
<dbReference type="HAMAP" id="MF_00658">
    <property type="entry name" value="23SrRNA_methyltr_H"/>
    <property type="match status" value="1"/>
</dbReference>
<dbReference type="EMBL" id="HBEM01029868">
    <property type="protein sequence ID" value="CAD8461397.1"/>
    <property type="molecule type" value="Transcribed_RNA"/>
</dbReference>
<dbReference type="InterPro" id="IPR029026">
    <property type="entry name" value="tRNA_m1G_MTases_N"/>
</dbReference>
<protein>
    <recommendedName>
        <fullName evidence="7">Ribosomal RNA large subunit methyltransferase H</fullName>
    </recommendedName>
</protein>
<evidence type="ECO:0000256" key="2">
    <source>
        <dbReference type="ARBA" id="ARBA00022679"/>
    </source>
</evidence>
<dbReference type="GO" id="GO:0006364">
    <property type="term" value="P:rRNA processing"/>
    <property type="evidence" value="ECO:0007669"/>
    <property type="project" value="InterPro"/>
</dbReference>
<evidence type="ECO:0000256" key="5">
    <source>
        <dbReference type="SAM" id="SignalP"/>
    </source>
</evidence>
<dbReference type="GO" id="GO:0032259">
    <property type="term" value="P:methylation"/>
    <property type="evidence" value="ECO:0007669"/>
    <property type="project" value="UniProtKB-KW"/>
</dbReference>
<dbReference type="InterPro" id="IPR029028">
    <property type="entry name" value="Alpha/beta_knot_MTases"/>
</dbReference>
<reference evidence="6" key="1">
    <citation type="submission" date="2021-01" db="EMBL/GenBank/DDBJ databases">
        <authorList>
            <person name="Corre E."/>
            <person name="Pelletier E."/>
            <person name="Niang G."/>
            <person name="Scheremetjew M."/>
            <person name="Finn R."/>
            <person name="Kale V."/>
            <person name="Holt S."/>
            <person name="Cochrane G."/>
            <person name="Meng A."/>
            <person name="Brown T."/>
            <person name="Cohen L."/>
        </authorList>
    </citation>
    <scope>NUCLEOTIDE SEQUENCE</scope>
    <source>
        <strain evidence="6">CCMP2058</strain>
    </source>
</reference>
<dbReference type="SUPFAM" id="SSF75217">
    <property type="entry name" value="alpha/beta knot"/>
    <property type="match status" value="1"/>
</dbReference>
<evidence type="ECO:0000256" key="3">
    <source>
        <dbReference type="ARBA" id="ARBA00022691"/>
    </source>
</evidence>
<evidence type="ECO:0000313" key="6">
    <source>
        <dbReference type="EMBL" id="CAD8461397.1"/>
    </source>
</evidence>
<comment type="similarity">
    <text evidence="4">Belongs to the RNA methyltransferase RlmH family.</text>
</comment>
<keyword evidence="1" id="KW-0489">Methyltransferase</keyword>
<evidence type="ECO:0008006" key="7">
    <source>
        <dbReference type="Google" id="ProtNLM"/>
    </source>
</evidence>
<keyword evidence="3" id="KW-0949">S-adenosyl-L-methionine</keyword>
<keyword evidence="2" id="KW-0808">Transferase</keyword>
<proteinExistence type="inferred from homology"/>
<feature type="signal peptide" evidence="5">
    <location>
        <begin position="1"/>
        <end position="21"/>
    </location>
</feature>
<sequence length="246" mass="27087">MYTQLLLLPIPLFLTVSSSSCYGVSHQSGLYRLHRPLQPYIRSYSFSILPVHEVPYSGRLKTAVAFAKGRGGGGSKAKGGGRALTTLRVVSFSQHARKGHWCDTACDEYTSRLAGYDGARFGLEEVILRPAPGPPRQSDEKQCEQEGGALLGMIDSGEKLFVLDERGKSMTTMELAEEIRSLGDDGVRRITFAIGGASGHSDEVRRKAYKMIKLSDMVLNHMVARVLLVEQLYRAVTILLGIPYHK</sequence>
<evidence type="ECO:0000256" key="4">
    <source>
        <dbReference type="ARBA" id="ARBA00038303"/>
    </source>
</evidence>
<organism evidence="6">
    <name type="scientific">Amorphochlora amoebiformis</name>
    <dbReference type="NCBI Taxonomy" id="1561963"/>
    <lineage>
        <taxon>Eukaryota</taxon>
        <taxon>Sar</taxon>
        <taxon>Rhizaria</taxon>
        <taxon>Cercozoa</taxon>
        <taxon>Chlorarachniophyceae</taxon>
        <taxon>Amorphochlora</taxon>
    </lineage>
</organism>